<name>A0A699YKA8_HAELA</name>
<proteinExistence type="predicted"/>
<feature type="compositionally biased region" description="Low complexity" evidence="1">
    <location>
        <begin position="13"/>
        <end position="24"/>
    </location>
</feature>
<evidence type="ECO:0000256" key="1">
    <source>
        <dbReference type="SAM" id="MobiDB-lite"/>
    </source>
</evidence>
<organism evidence="2 3">
    <name type="scientific">Haematococcus lacustris</name>
    <name type="common">Green alga</name>
    <name type="synonym">Haematococcus pluvialis</name>
    <dbReference type="NCBI Taxonomy" id="44745"/>
    <lineage>
        <taxon>Eukaryota</taxon>
        <taxon>Viridiplantae</taxon>
        <taxon>Chlorophyta</taxon>
        <taxon>core chlorophytes</taxon>
        <taxon>Chlorophyceae</taxon>
        <taxon>CS clade</taxon>
        <taxon>Chlamydomonadales</taxon>
        <taxon>Haematococcaceae</taxon>
        <taxon>Haematococcus</taxon>
    </lineage>
</organism>
<gene>
    <name evidence="2" type="ORF">HaLaN_01046</name>
</gene>
<accession>A0A699YKA8</accession>
<protein>
    <submittedName>
        <fullName evidence="2">Uncharacterized protein</fullName>
    </submittedName>
</protein>
<comment type="caution">
    <text evidence="2">The sequence shown here is derived from an EMBL/GenBank/DDBJ whole genome shotgun (WGS) entry which is preliminary data.</text>
</comment>
<dbReference type="AlphaFoldDB" id="A0A699YKA8"/>
<keyword evidence="3" id="KW-1185">Reference proteome</keyword>
<evidence type="ECO:0000313" key="3">
    <source>
        <dbReference type="Proteomes" id="UP000485058"/>
    </source>
</evidence>
<dbReference type="EMBL" id="BLLF01000038">
    <property type="protein sequence ID" value="GFH06419.1"/>
    <property type="molecule type" value="Genomic_DNA"/>
</dbReference>
<sequence length="209" mass="21788">MAQDTAEPGAIVTTRATAPAPNARGPSRSRGKGQHCTVATRQAGKRTGGRAGRPGEWVRGQHRGPTCSRVFTTSNGCVTNVATTAAAQEHVASSQAGSVSDARATALPACALSSSTSCMPATVPAHITAKTCTAQQQPRLAKEPWCKPRATSQYGDLSVQLQLKYLPSLQPLLCALPAHTGRCAPCSKGSTLRWSPAWMNTTRPAQATV</sequence>
<dbReference type="Proteomes" id="UP000485058">
    <property type="component" value="Unassembled WGS sequence"/>
</dbReference>
<reference evidence="2 3" key="1">
    <citation type="submission" date="2020-02" db="EMBL/GenBank/DDBJ databases">
        <title>Draft genome sequence of Haematococcus lacustris strain NIES-144.</title>
        <authorList>
            <person name="Morimoto D."/>
            <person name="Nakagawa S."/>
            <person name="Yoshida T."/>
            <person name="Sawayama S."/>
        </authorList>
    </citation>
    <scope>NUCLEOTIDE SEQUENCE [LARGE SCALE GENOMIC DNA]</scope>
    <source>
        <strain evidence="2 3">NIES-144</strain>
    </source>
</reference>
<evidence type="ECO:0000313" key="2">
    <source>
        <dbReference type="EMBL" id="GFH06419.1"/>
    </source>
</evidence>
<feature type="region of interest" description="Disordered" evidence="1">
    <location>
        <begin position="1"/>
        <end position="63"/>
    </location>
</feature>